<evidence type="ECO:0000259" key="1">
    <source>
        <dbReference type="Pfam" id="PF11959"/>
    </source>
</evidence>
<dbReference type="InterPro" id="IPR011330">
    <property type="entry name" value="Glyco_hydro/deAcase_b/a-brl"/>
</dbReference>
<sequence>MDAASFRADLARARAALEDASGQAVTGYRAPSFSIDPRNLWAFPVLAEAGYAYSSSVAPVAHDHYGWRDAPRYAFRPLKDSPLVELPVTVARVAGRHIATGGGFFRMLPGALTDFAVRQVNAEGHAGIFYFHPWEVDPDQPRVAEAPLRSKPRLDVREANLGDVRESGAIDAFVRAAAEATPFHLTGWSRAVARGSGQRARYLVASHPDGDIAGVLPLTEMRSPLFGRALVSTGFGVDGGILGDGVEARASAAGLGDQRYRLSRLCSQSGGG</sequence>
<dbReference type="Gene3D" id="3.20.20.370">
    <property type="entry name" value="Glycoside hydrolase/deacetylase"/>
    <property type="match status" value="1"/>
</dbReference>
<comment type="caution">
    <text evidence="2">The sequence shown here is derived from an EMBL/GenBank/DDBJ whole genome shotgun (WGS) entry which is preliminary data.</text>
</comment>
<name>A0A2A2K084_9BILA</name>
<dbReference type="Proteomes" id="UP000218231">
    <property type="component" value="Unassembled WGS sequence"/>
</dbReference>
<dbReference type="Pfam" id="PF11959">
    <property type="entry name" value="DUF3473"/>
    <property type="match status" value="1"/>
</dbReference>
<dbReference type="EMBL" id="LIAE01009941">
    <property type="protein sequence ID" value="PAV67367.1"/>
    <property type="molecule type" value="Genomic_DNA"/>
</dbReference>
<dbReference type="STRING" id="2018661.A0A2A2K084"/>
<feature type="domain" description="DUF3473" evidence="1">
    <location>
        <begin position="55"/>
        <end position="153"/>
    </location>
</feature>
<evidence type="ECO:0000313" key="3">
    <source>
        <dbReference type="Proteomes" id="UP000218231"/>
    </source>
</evidence>
<proteinExistence type="predicted"/>
<evidence type="ECO:0000313" key="2">
    <source>
        <dbReference type="EMBL" id="PAV67367.1"/>
    </source>
</evidence>
<dbReference type="InterPro" id="IPR022560">
    <property type="entry name" value="DUF3473"/>
</dbReference>
<dbReference type="SUPFAM" id="SSF88713">
    <property type="entry name" value="Glycoside hydrolase/deacetylase"/>
    <property type="match status" value="1"/>
</dbReference>
<accession>A0A2A2K084</accession>
<dbReference type="GO" id="GO:0005975">
    <property type="term" value="P:carbohydrate metabolic process"/>
    <property type="evidence" value="ECO:0007669"/>
    <property type="project" value="InterPro"/>
</dbReference>
<keyword evidence="3" id="KW-1185">Reference proteome</keyword>
<dbReference type="AlphaFoldDB" id="A0A2A2K084"/>
<reference evidence="2 3" key="1">
    <citation type="journal article" date="2017" name="Curr. Biol.">
        <title>Genome architecture and evolution of a unichromosomal asexual nematode.</title>
        <authorList>
            <person name="Fradin H."/>
            <person name="Zegar C."/>
            <person name="Gutwein M."/>
            <person name="Lucas J."/>
            <person name="Kovtun M."/>
            <person name="Corcoran D."/>
            <person name="Baugh L.R."/>
            <person name="Kiontke K."/>
            <person name="Gunsalus K."/>
            <person name="Fitch D.H."/>
            <person name="Piano F."/>
        </authorList>
    </citation>
    <scope>NUCLEOTIDE SEQUENCE [LARGE SCALE GENOMIC DNA]</scope>
    <source>
        <strain evidence="2">PF1309</strain>
    </source>
</reference>
<gene>
    <name evidence="2" type="ORF">WR25_22576</name>
</gene>
<organism evidence="2 3">
    <name type="scientific">Diploscapter pachys</name>
    <dbReference type="NCBI Taxonomy" id="2018661"/>
    <lineage>
        <taxon>Eukaryota</taxon>
        <taxon>Metazoa</taxon>
        <taxon>Ecdysozoa</taxon>
        <taxon>Nematoda</taxon>
        <taxon>Chromadorea</taxon>
        <taxon>Rhabditida</taxon>
        <taxon>Rhabditina</taxon>
        <taxon>Rhabditomorpha</taxon>
        <taxon>Rhabditoidea</taxon>
        <taxon>Rhabditidae</taxon>
        <taxon>Diploscapter</taxon>
    </lineage>
</organism>
<protein>
    <recommendedName>
        <fullName evidence="1">DUF3473 domain-containing protein</fullName>
    </recommendedName>
</protein>